<evidence type="ECO:0000313" key="7">
    <source>
        <dbReference type="Proteomes" id="UP000708148"/>
    </source>
</evidence>
<keyword evidence="1" id="KW-0677">Repeat</keyword>
<dbReference type="PROSITE" id="PS51371">
    <property type="entry name" value="CBS"/>
    <property type="match status" value="2"/>
</dbReference>
<dbReference type="OrthoDB" id="449052at2759"/>
<evidence type="ECO:0000313" key="6">
    <source>
        <dbReference type="EMBL" id="CAD7704925.1"/>
    </source>
</evidence>
<organism evidence="6 7">
    <name type="scientific">Ostreobium quekettii</name>
    <dbReference type="NCBI Taxonomy" id="121088"/>
    <lineage>
        <taxon>Eukaryota</taxon>
        <taxon>Viridiplantae</taxon>
        <taxon>Chlorophyta</taxon>
        <taxon>core chlorophytes</taxon>
        <taxon>Ulvophyceae</taxon>
        <taxon>TCBD clade</taxon>
        <taxon>Bryopsidales</taxon>
        <taxon>Ostreobineae</taxon>
        <taxon>Ostreobiaceae</taxon>
        <taxon>Ostreobium</taxon>
    </lineage>
</organism>
<keyword evidence="7" id="KW-1185">Reference proteome</keyword>
<dbReference type="EMBL" id="CAJHUC010002973">
    <property type="protein sequence ID" value="CAD7704925.1"/>
    <property type="molecule type" value="Genomic_DNA"/>
</dbReference>
<reference evidence="6" key="1">
    <citation type="submission" date="2020-12" db="EMBL/GenBank/DDBJ databases">
        <authorList>
            <person name="Iha C."/>
        </authorList>
    </citation>
    <scope>NUCLEOTIDE SEQUENCE</scope>
</reference>
<feature type="region of interest" description="Disordered" evidence="4">
    <location>
        <begin position="160"/>
        <end position="187"/>
    </location>
</feature>
<dbReference type="Pfam" id="PF00571">
    <property type="entry name" value="CBS"/>
    <property type="match status" value="2"/>
</dbReference>
<name>A0A8S1JCX1_9CHLO</name>
<keyword evidence="2 3" id="KW-0129">CBS domain</keyword>
<gene>
    <name evidence="6" type="ORF">OSTQU699_LOCUS10280</name>
</gene>
<evidence type="ECO:0000256" key="3">
    <source>
        <dbReference type="PROSITE-ProRule" id="PRU00703"/>
    </source>
</evidence>
<comment type="caution">
    <text evidence="6">The sequence shown here is derived from an EMBL/GenBank/DDBJ whole genome shotgun (WGS) entry which is preliminary data.</text>
</comment>
<proteinExistence type="predicted"/>
<dbReference type="InterPro" id="IPR000644">
    <property type="entry name" value="CBS_dom"/>
</dbReference>
<evidence type="ECO:0000256" key="1">
    <source>
        <dbReference type="ARBA" id="ARBA00022737"/>
    </source>
</evidence>
<dbReference type="SUPFAM" id="SSF54631">
    <property type="entry name" value="CBS-domain pair"/>
    <property type="match status" value="2"/>
</dbReference>
<dbReference type="InterPro" id="IPR050511">
    <property type="entry name" value="AMPK_gamma/SDS23_families"/>
</dbReference>
<dbReference type="Proteomes" id="UP000708148">
    <property type="component" value="Unassembled WGS sequence"/>
</dbReference>
<evidence type="ECO:0000256" key="4">
    <source>
        <dbReference type="SAM" id="MobiDB-lite"/>
    </source>
</evidence>
<evidence type="ECO:0000256" key="2">
    <source>
        <dbReference type="ARBA" id="ARBA00023122"/>
    </source>
</evidence>
<dbReference type="AlphaFoldDB" id="A0A8S1JCX1"/>
<protein>
    <recommendedName>
        <fullName evidence="5">CBS domain-containing protein</fullName>
    </recommendedName>
</protein>
<accession>A0A8S1JCX1</accession>
<feature type="domain" description="CBS" evidence="5">
    <location>
        <begin position="29"/>
        <end position="88"/>
    </location>
</feature>
<dbReference type="PANTHER" id="PTHR13780:SF128">
    <property type="entry name" value="CBS DOMAIN-CONTAINING PROTEIN"/>
    <property type="match status" value="1"/>
</dbReference>
<dbReference type="Gene3D" id="3.10.580.10">
    <property type="entry name" value="CBS-domain"/>
    <property type="match status" value="2"/>
</dbReference>
<dbReference type="PANTHER" id="PTHR13780">
    <property type="entry name" value="AMP-ACTIVATED PROTEIN KINASE, GAMMA REGULATORY SUBUNIT"/>
    <property type="match status" value="1"/>
</dbReference>
<sequence length="398" mass="43389">MCLADVPPEVGGPVRALLQKTSLKEYLHRRPPSHVVTLDVNTTVGEALNQLATYNILSAPLFDKSTGAYLGFLDRKDLLSYVLQNVDVRKISQEELAYRLRTAGARMAKLKLSNVQVGDDGEMIHRANVRHTLLEVMRYCMAGGKGRETHRMAVFDLEEEGAAGDGGGGQPLEECEGGGGGEAEGQDQNWAEDEDLELGDASPRLRLHVTSIVSQSDIIRFLHKHKDQCGLVMAMPVHALGLAAKQVVCVPCDMPAINAFATMDACEVSSVGIVDQRNGGCLVANLSASDLRGLEPHHFGALSLPVFQFMQLRRTREGWPSKAAAGKAGWGLKDEWGLKGAERRGVRKQLVAVRPLEPLFAAVDAIVTNKVHRVYVVDDDSHPLSIITISDIFNLFRP</sequence>
<dbReference type="InterPro" id="IPR046342">
    <property type="entry name" value="CBS_dom_sf"/>
</dbReference>
<dbReference type="CDD" id="cd02205">
    <property type="entry name" value="CBS_pair_SF"/>
    <property type="match status" value="1"/>
</dbReference>
<feature type="domain" description="CBS" evidence="5">
    <location>
        <begin position="346"/>
        <end position="398"/>
    </location>
</feature>
<evidence type="ECO:0000259" key="5">
    <source>
        <dbReference type="PROSITE" id="PS51371"/>
    </source>
</evidence>
<dbReference type="SMART" id="SM00116">
    <property type="entry name" value="CBS"/>
    <property type="match status" value="3"/>
</dbReference>